<comment type="caution">
    <text evidence="3">The sequence shown here is derived from an EMBL/GenBank/DDBJ whole genome shotgun (WGS) entry which is preliminary data.</text>
</comment>
<dbReference type="Proteomes" id="UP001183648">
    <property type="component" value="Unassembled WGS sequence"/>
</dbReference>
<dbReference type="EMBL" id="JAVDYG010000001">
    <property type="protein sequence ID" value="MDR7360898.1"/>
    <property type="molecule type" value="Genomic_DNA"/>
</dbReference>
<evidence type="ECO:0000256" key="2">
    <source>
        <dbReference type="ARBA" id="ARBA00023026"/>
    </source>
</evidence>
<accession>A0ABU2BT29</accession>
<keyword evidence="4" id="KW-1185">Reference proteome</keyword>
<evidence type="ECO:0000256" key="1">
    <source>
        <dbReference type="ARBA" id="ARBA00022801"/>
    </source>
</evidence>
<dbReference type="PANTHER" id="PTHR31956:SF8">
    <property type="entry name" value="ACID PHOSPHATASE PHOA (AFU_ORTHOLOGUE AFUA_1G03570)"/>
    <property type="match status" value="1"/>
</dbReference>
<proteinExistence type="predicted"/>
<keyword evidence="1" id="KW-0378">Hydrolase</keyword>
<dbReference type="RefSeq" id="WP_310298066.1">
    <property type="nucleotide sequence ID" value="NZ_BAAAPS010000002.1"/>
</dbReference>
<evidence type="ECO:0000313" key="3">
    <source>
        <dbReference type="EMBL" id="MDR7360898.1"/>
    </source>
</evidence>
<evidence type="ECO:0008006" key="5">
    <source>
        <dbReference type="Google" id="ProtNLM"/>
    </source>
</evidence>
<dbReference type="Gene3D" id="3.40.720.10">
    <property type="entry name" value="Alkaline Phosphatase, subunit A"/>
    <property type="match status" value="1"/>
</dbReference>
<gene>
    <name evidence="3" type="ORF">J2S63_000451</name>
</gene>
<organism evidence="3 4">
    <name type="scientific">Nocardioides marmoribigeumensis</name>
    <dbReference type="NCBI Taxonomy" id="433649"/>
    <lineage>
        <taxon>Bacteria</taxon>
        <taxon>Bacillati</taxon>
        <taxon>Actinomycetota</taxon>
        <taxon>Actinomycetes</taxon>
        <taxon>Propionibacteriales</taxon>
        <taxon>Nocardioidaceae</taxon>
        <taxon>Nocardioides</taxon>
    </lineage>
</organism>
<dbReference type="Pfam" id="PF04185">
    <property type="entry name" value="Phosphoesterase"/>
    <property type="match status" value="1"/>
</dbReference>
<protein>
    <recommendedName>
        <fullName evidence="5">Phosphoesterase</fullName>
    </recommendedName>
</protein>
<dbReference type="InterPro" id="IPR017850">
    <property type="entry name" value="Alkaline_phosphatase_core_sf"/>
</dbReference>
<dbReference type="InterPro" id="IPR007312">
    <property type="entry name" value="Phosphoesterase"/>
</dbReference>
<keyword evidence="2" id="KW-0843">Virulence</keyword>
<evidence type="ECO:0000313" key="4">
    <source>
        <dbReference type="Proteomes" id="UP001183648"/>
    </source>
</evidence>
<dbReference type="PANTHER" id="PTHR31956">
    <property type="entry name" value="NON-SPECIFIC PHOSPHOLIPASE C4-RELATED"/>
    <property type="match status" value="1"/>
</dbReference>
<reference evidence="3 4" key="1">
    <citation type="submission" date="2023-07" db="EMBL/GenBank/DDBJ databases">
        <title>Sequencing the genomes of 1000 actinobacteria strains.</title>
        <authorList>
            <person name="Klenk H.-P."/>
        </authorList>
    </citation>
    <scope>NUCLEOTIDE SEQUENCE [LARGE SCALE GENOMIC DNA]</scope>
    <source>
        <strain evidence="3 4">DSM 19426</strain>
    </source>
</reference>
<sequence length="389" mass="41567">MSSHPSFPRVAAVLVAALITLTALVAFVHETAGSDDPGGTLALSQATARLTRVPPVGHVFVVNIENKGFARTWGAESRAPYLATTLRSKGVLLTSYYATAHNSQGNYVAQVSGQGVNADMQRDCHVFADFLRTATQSPGQAVGNRGCVFPAGVRTVAGQLSAHGLSWKGYMEGMGTPCQHPRVGTTDPWQRATATRAYATKHNPFVYFHDIIDRPRYCARHVRPLKDLTVDLQSVSTTPHLSYVTPDLCHDGHDSPCADGEPGGLASVNRWMRTWVPRILASPAFRQDGLLLITADESDGPRKDSRACCGDAGTANSAQPGIAGPGGGRIGLLAISRWTRPGTSSSYGYNHYALLGSVEEIFGLGKIGYAATPGRRTFGLDVYNSDWQG</sequence>
<name>A0ABU2BT29_9ACTN</name>